<feature type="non-terminal residue" evidence="1">
    <location>
        <position position="416"/>
    </location>
</feature>
<gene>
    <name evidence="1" type="ORF">T4C_3248</name>
</gene>
<reference evidence="1 2" key="1">
    <citation type="submission" date="2015-01" db="EMBL/GenBank/DDBJ databases">
        <title>Evolution of Trichinella species and genotypes.</title>
        <authorList>
            <person name="Korhonen P.K."/>
            <person name="Edoardo P."/>
            <person name="Giuseppe L.R."/>
            <person name="Gasser R.B."/>
        </authorList>
    </citation>
    <scope>NUCLEOTIDE SEQUENCE [LARGE SCALE GENOMIC DNA]</scope>
    <source>
        <strain evidence="1">ISS176</strain>
    </source>
</reference>
<proteinExistence type="predicted"/>
<dbReference type="AlphaFoldDB" id="A0A0V1J512"/>
<organism evidence="1 2">
    <name type="scientific">Trichinella pseudospiralis</name>
    <name type="common">Parasitic roundworm</name>
    <dbReference type="NCBI Taxonomy" id="6337"/>
    <lineage>
        <taxon>Eukaryota</taxon>
        <taxon>Metazoa</taxon>
        <taxon>Ecdysozoa</taxon>
        <taxon>Nematoda</taxon>
        <taxon>Enoplea</taxon>
        <taxon>Dorylaimia</taxon>
        <taxon>Trichinellida</taxon>
        <taxon>Trichinellidae</taxon>
        <taxon>Trichinella</taxon>
    </lineage>
</organism>
<evidence type="ECO:0000313" key="1">
    <source>
        <dbReference type="EMBL" id="KRZ30050.1"/>
    </source>
</evidence>
<feature type="non-terminal residue" evidence="1">
    <location>
        <position position="1"/>
    </location>
</feature>
<comment type="caution">
    <text evidence="1">The sequence shown here is derived from an EMBL/GenBank/DDBJ whole genome shotgun (WGS) entry which is preliminary data.</text>
</comment>
<sequence>LYDGFFFQFGPRCVIGQFFKFLALNFAFHFNWIVQKVNIACKSSILISHGHTQKQCTTIIDDAFSTKLDMMRHGDVCINLHANDNSGESCGEEQQLITIMTLDRPSMRFTRPWMIDRFGRLIQRTIAKNWWNQLYSVRWASKFQHIVGLQSKAGQPTAVTGNVRQMLEKFHFQKKKNKKLGHHITVFCQLLPLIAYRLSVCIGVVNFVYKLDDASPIVGDFSPQIYLTDLYSTLCDSHLMIVSKLLLSSSTIDNKSDDRQMSTFQNVRFIVCHTNFFTCRRRRRRKNPVRRSCTAELVPTLGAAGFFRAARTDRFLWPSDQSALGDVALRSAPARRRSRPRQYHQLRFHRLPPSPLARFGSICSPPSPSASSRFRIFFISTSASSFSWRSANLLAVDVVQLLLAKGAVFFFGYLAV</sequence>
<accession>A0A0V1J512</accession>
<protein>
    <submittedName>
        <fullName evidence="1">Uncharacterized protein</fullName>
    </submittedName>
</protein>
<name>A0A0V1J512_TRIPS</name>
<evidence type="ECO:0000313" key="2">
    <source>
        <dbReference type="Proteomes" id="UP000054826"/>
    </source>
</evidence>
<dbReference type="Proteomes" id="UP000054826">
    <property type="component" value="Unassembled WGS sequence"/>
</dbReference>
<dbReference type="EMBL" id="JYDV01000133">
    <property type="protein sequence ID" value="KRZ30050.1"/>
    <property type="molecule type" value="Genomic_DNA"/>
</dbReference>